<feature type="non-terminal residue" evidence="1">
    <location>
        <position position="244"/>
    </location>
</feature>
<sequence>MIVALLASMVLYRPGYLLFLAYGCLTLDFFLVSDPNYGSGGKWFVLTGGLYFPSFAPCGLLCCPEAHPRAPAGACTCSWPCARSSRRSPTGSHSPWPSSCLNKFVLLLPQAAGVCHWASQAAQMLGVEYQLLGYQPVLRSSIATYGQPCHVACKQGPEHGVHRLQEAAHVFRAQQLSYGSVELGQVPGDCPERRRWHGRLYLPLSKLPIQHIAHDTGQLGEDFCHVFCVLLQIKHTLFVLFQKK</sequence>
<protein>
    <submittedName>
        <fullName evidence="1">Uncharacterized protein</fullName>
    </submittedName>
</protein>
<reference evidence="1" key="1">
    <citation type="journal article" date="2016" name="Ticks Tick Borne Dis.">
        <title>De novo assembly and annotation of the salivary gland transcriptome of Rhipicephalus appendiculatus male and female ticks during blood feeding.</title>
        <authorList>
            <person name="de Castro M.H."/>
            <person name="de Klerk D."/>
            <person name="Pienaar R."/>
            <person name="Latif A.A."/>
            <person name="Rees D.J."/>
            <person name="Mans B.J."/>
        </authorList>
    </citation>
    <scope>NUCLEOTIDE SEQUENCE</scope>
    <source>
        <tissue evidence="1">Salivary glands</tissue>
    </source>
</reference>
<name>A0A131Z609_RHIAP</name>
<dbReference type="AlphaFoldDB" id="A0A131Z609"/>
<accession>A0A131Z609</accession>
<organism evidence="1">
    <name type="scientific">Rhipicephalus appendiculatus</name>
    <name type="common">Brown ear tick</name>
    <dbReference type="NCBI Taxonomy" id="34631"/>
    <lineage>
        <taxon>Eukaryota</taxon>
        <taxon>Metazoa</taxon>
        <taxon>Ecdysozoa</taxon>
        <taxon>Arthropoda</taxon>
        <taxon>Chelicerata</taxon>
        <taxon>Arachnida</taxon>
        <taxon>Acari</taxon>
        <taxon>Parasitiformes</taxon>
        <taxon>Ixodida</taxon>
        <taxon>Ixodoidea</taxon>
        <taxon>Ixodidae</taxon>
        <taxon>Rhipicephalinae</taxon>
        <taxon>Rhipicephalus</taxon>
        <taxon>Rhipicephalus</taxon>
    </lineage>
</organism>
<evidence type="ECO:0000313" key="1">
    <source>
        <dbReference type="EMBL" id="JAP86829.1"/>
    </source>
</evidence>
<dbReference type="EMBL" id="GEDV01001728">
    <property type="protein sequence ID" value="JAP86829.1"/>
    <property type="molecule type" value="Transcribed_RNA"/>
</dbReference>
<proteinExistence type="predicted"/>